<name>A0A1T4KHH8_9FIRM</name>
<protein>
    <recommendedName>
        <fullName evidence="4">Cell division protein FtsL</fullName>
    </recommendedName>
</protein>
<dbReference type="STRING" id="290054.SAMN02745114_00471"/>
<dbReference type="AlphaFoldDB" id="A0A1T4KHH8"/>
<keyword evidence="1" id="KW-0472">Membrane</keyword>
<dbReference type="EMBL" id="FUWW01000004">
    <property type="protein sequence ID" value="SJZ41835.1"/>
    <property type="molecule type" value="Genomic_DNA"/>
</dbReference>
<sequence length="180" mass="20658">MTNANDFRRYSYQNDTAYMISGFNLSRSSTAPKHREEDYPEEQRGLRVRENDSVKASTQIKHEQALCTKRAIALLVVAAMIIGFVGLTIYSFAVKNELTREISSVKTNISNAQSENISLQSELDTMVSISMIDDYAVNKLHMTKMKSNQIQYMDVKQFKQNYIKEINQNKTLAERQLSNK</sequence>
<keyword evidence="1" id="KW-1133">Transmembrane helix</keyword>
<organism evidence="2 3">
    <name type="scientific">Eubacterium coprostanoligenes</name>
    <dbReference type="NCBI Taxonomy" id="290054"/>
    <lineage>
        <taxon>Bacteria</taxon>
        <taxon>Bacillati</taxon>
        <taxon>Bacillota</taxon>
        <taxon>Clostridia</taxon>
        <taxon>Eubacteriales</taxon>
        <taxon>Eubacteriaceae</taxon>
        <taxon>Eubacterium</taxon>
    </lineage>
</organism>
<dbReference type="RefSeq" id="WP_078767974.1">
    <property type="nucleotide sequence ID" value="NZ_FUWW01000004.1"/>
</dbReference>
<evidence type="ECO:0000313" key="3">
    <source>
        <dbReference type="Proteomes" id="UP000190657"/>
    </source>
</evidence>
<evidence type="ECO:0008006" key="4">
    <source>
        <dbReference type="Google" id="ProtNLM"/>
    </source>
</evidence>
<proteinExistence type="predicted"/>
<accession>A0A1T4KHH8</accession>
<feature type="transmembrane region" description="Helical" evidence="1">
    <location>
        <begin position="71"/>
        <end position="93"/>
    </location>
</feature>
<dbReference type="Proteomes" id="UP000190657">
    <property type="component" value="Unassembled WGS sequence"/>
</dbReference>
<evidence type="ECO:0000256" key="1">
    <source>
        <dbReference type="SAM" id="Phobius"/>
    </source>
</evidence>
<keyword evidence="3" id="KW-1185">Reference proteome</keyword>
<gene>
    <name evidence="2" type="ORF">SAMN02745114_00471</name>
</gene>
<keyword evidence="1" id="KW-0812">Transmembrane</keyword>
<reference evidence="2 3" key="1">
    <citation type="submission" date="2017-02" db="EMBL/GenBank/DDBJ databases">
        <authorList>
            <person name="Peterson S.W."/>
        </authorList>
    </citation>
    <scope>NUCLEOTIDE SEQUENCE [LARGE SCALE GENOMIC DNA]</scope>
    <source>
        <strain evidence="2 3">ATCC 51222</strain>
    </source>
</reference>
<evidence type="ECO:0000313" key="2">
    <source>
        <dbReference type="EMBL" id="SJZ41835.1"/>
    </source>
</evidence>